<reference evidence="2" key="1">
    <citation type="journal article" date="2019" name="Int. J. Syst. Evol. Microbiol.">
        <title>The Global Catalogue of Microorganisms (GCM) 10K type strain sequencing project: providing services to taxonomists for standard genome sequencing and annotation.</title>
        <authorList>
            <consortium name="The Broad Institute Genomics Platform"/>
            <consortium name="The Broad Institute Genome Sequencing Center for Infectious Disease"/>
            <person name="Wu L."/>
            <person name="Ma J."/>
        </authorList>
    </citation>
    <scope>NUCLEOTIDE SEQUENCE [LARGE SCALE GENOMIC DNA]</scope>
    <source>
        <strain evidence="2">JCM 17727</strain>
    </source>
</reference>
<gene>
    <name evidence="1" type="ORF">GCM10023150_18420</name>
</gene>
<protein>
    <submittedName>
        <fullName evidence="1">Uncharacterized protein</fullName>
    </submittedName>
</protein>
<evidence type="ECO:0000313" key="1">
    <source>
        <dbReference type="EMBL" id="GAA4351589.1"/>
    </source>
</evidence>
<accession>A0ABP8I5M4</accession>
<dbReference type="RefSeq" id="WP_223579925.1">
    <property type="nucleotide sequence ID" value="NZ_BAABFU010000003.1"/>
</dbReference>
<sequence length="181" mass="20044">MQSLKQLIEQAHIIIYGTVESVTDGISSNGTPFTEITVRMNSSVTDNVSMLPKYSFRQFGFINPRKKSGEHSLFAIEPQGLPRWYQGETVIAFLYSPDPKTGFQATVGQEQGKMLVVEGKLQANITMTSLLDNVSMDSTKFTLNDSATFDSRGSLDAEVFMRMIRRFVSKSGVKEGGQGKL</sequence>
<keyword evidence="2" id="KW-1185">Reference proteome</keyword>
<dbReference type="Proteomes" id="UP001501294">
    <property type="component" value="Unassembled WGS sequence"/>
</dbReference>
<dbReference type="EMBL" id="BAABFU010000003">
    <property type="protein sequence ID" value="GAA4351589.1"/>
    <property type="molecule type" value="Genomic_DNA"/>
</dbReference>
<organism evidence="1 2">
    <name type="scientific">Kangiella taiwanensis</name>
    <dbReference type="NCBI Taxonomy" id="1079179"/>
    <lineage>
        <taxon>Bacteria</taxon>
        <taxon>Pseudomonadati</taxon>
        <taxon>Pseudomonadota</taxon>
        <taxon>Gammaproteobacteria</taxon>
        <taxon>Kangiellales</taxon>
        <taxon>Kangiellaceae</taxon>
        <taxon>Kangiella</taxon>
    </lineage>
</organism>
<evidence type="ECO:0000313" key="2">
    <source>
        <dbReference type="Proteomes" id="UP001501294"/>
    </source>
</evidence>
<name>A0ABP8I5M4_9GAMM</name>
<proteinExistence type="predicted"/>
<comment type="caution">
    <text evidence="1">The sequence shown here is derived from an EMBL/GenBank/DDBJ whole genome shotgun (WGS) entry which is preliminary data.</text>
</comment>